<evidence type="ECO:0000256" key="1">
    <source>
        <dbReference type="ARBA" id="ARBA00004651"/>
    </source>
</evidence>
<dbReference type="PANTHER" id="PTHR32309">
    <property type="entry name" value="TYROSINE-PROTEIN KINASE"/>
    <property type="match status" value="1"/>
</dbReference>
<dbReference type="Pfam" id="PF13807">
    <property type="entry name" value="GNVR"/>
    <property type="match status" value="1"/>
</dbReference>
<keyword evidence="2" id="KW-1003">Cell membrane</keyword>
<organism evidence="9">
    <name type="scientific">Pseudomonas solani</name>
    <dbReference type="NCBI Taxonomy" id="2731552"/>
    <lineage>
        <taxon>Bacteria</taxon>
        <taxon>Pseudomonadati</taxon>
        <taxon>Pseudomonadota</taxon>
        <taxon>Gammaproteobacteria</taxon>
        <taxon>Pseudomonadales</taxon>
        <taxon>Pseudomonadaceae</taxon>
        <taxon>Pseudomonas</taxon>
    </lineage>
</organism>
<feature type="transmembrane region" description="Helical" evidence="6">
    <location>
        <begin position="30"/>
        <end position="48"/>
    </location>
</feature>
<keyword evidence="4 6" id="KW-1133">Transmembrane helix</keyword>
<evidence type="ECO:0000256" key="3">
    <source>
        <dbReference type="ARBA" id="ARBA00022692"/>
    </source>
</evidence>
<evidence type="ECO:0000256" key="2">
    <source>
        <dbReference type="ARBA" id="ARBA00022475"/>
    </source>
</evidence>
<name>A0AAU7Y0Q1_9PSED</name>
<comment type="subcellular location">
    <subcellularLocation>
        <location evidence="1">Cell membrane</location>
        <topology evidence="1">Multi-pass membrane protein</topology>
    </subcellularLocation>
</comment>
<dbReference type="EMBL" id="CP158373">
    <property type="protein sequence ID" value="XBY62491.1"/>
    <property type="molecule type" value="Genomic_DNA"/>
</dbReference>
<dbReference type="PANTHER" id="PTHR32309:SF13">
    <property type="entry name" value="FERRIC ENTEROBACTIN TRANSPORT PROTEIN FEPE"/>
    <property type="match status" value="1"/>
</dbReference>
<protein>
    <submittedName>
        <fullName evidence="9">Wzz/FepE/Etk N-terminal domain-containing protein</fullName>
    </submittedName>
</protein>
<keyword evidence="5 6" id="KW-0472">Membrane</keyword>
<dbReference type="InterPro" id="IPR050445">
    <property type="entry name" value="Bact_polysacc_biosynth/exp"/>
</dbReference>
<feature type="transmembrane region" description="Helical" evidence="6">
    <location>
        <begin position="398"/>
        <end position="422"/>
    </location>
</feature>
<sequence length="435" mass="48830">MNAPLIQPYRTSNDIEFFVLLKGIWKQRRLVLAITVVSLVLAAVYAFVATPQYKVQSILRPASLKDLDQLNESGFYSITPEASLERVVNALGSYSLRLDYLSSHLELVKDMRKADEPLNQLLDRLNREAFSMIASEVKAAGEPRSYQGISFIYPEGVDGVAITNGLVMAAIDHERKKLQEDMDVLVNNRLSMLQARFSAEKARYDADKASRIAELLESDQLDKALFQDELRALRQQLLTGRQSRIKQLDEAILIAEKLGISKPTTPSAMAESRVGGQGNFVRTEVNNQQNPLYFMGVEALSAERTTLLSRTSDDFVEPKIAKIQTKLSRLENNRQVETLRARKNEDIFFKDIVELSGERAKLESLKAEFALLDFSKLRLVHVDQVASSPEEPVKPQKFLILLCGLVLGLVVGGFIATIRVLVRHAMEPVRQEVSV</sequence>
<keyword evidence="3 6" id="KW-0812">Transmembrane</keyword>
<dbReference type="RefSeq" id="WP_350446667.1">
    <property type="nucleotide sequence ID" value="NZ_CP158373.1"/>
</dbReference>
<evidence type="ECO:0000259" key="7">
    <source>
        <dbReference type="Pfam" id="PF02706"/>
    </source>
</evidence>
<dbReference type="SUPFAM" id="SSF160355">
    <property type="entry name" value="Bacterial polysaccharide co-polymerase-like"/>
    <property type="match status" value="1"/>
</dbReference>
<evidence type="ECO:0000259" key="8">
    <source>
        <dbReference type="Pfam" id="PF13807"/>
    </source>
</evidence>
<proteinExistence type="predicted"/>
<dbReference type="GO" id="GO:0005886">
    <property type="term" value="C:plasma membrane"/>
    <property type="evidence" value="ECO:0007669"/>
    <property type="project" value="UniProtKB-SubCell"/>
</dbReference>
<dbReference type="AlphaFoldDB" id="A0AAU7Y0Q1"/>
<feature type="domain" description="Tyrosine-protein kinase G-rich" evidence="8">
    <location>
        <begin position="382"/>
        <end position="420"/>
    </location>
</feature>
<evidence type="ECO:0000256" key="5">
    <source>
        <dbReference type="ARBA" id="ARBA00023136"/>
    </source>
</evidence>
<feature type="domain" description="Polysaccharide chain length determinant N-terminal" evidence="7">
    <location>
        <begin position="13"/>
        <end position="75"/>
    </location>
</feature>
<dbReference type="Gene3D" id="3.30.1890.10">
    <property type="entry name" value="FepE-like"/>
    <property type="match status" value="1"/>
</dbReference>
<evidence type="ECO:0000313" key="9">
    <source>
        <dbReference type="EMBL" id="XBY62491.1"/>
    </source>
</evidence>
<dbReference type="Pfam" id="PF02706">
    <property type="entry name" value="Wzz"/>
    <property type="match status" value="1"/>
</dbReference>
<dbReference type="InterPro" id="IPR003856">
    <property type="entry name" value="LPS_length_determ_N"/>
</dbReference>
<dbReference type="InterPro" id="IPR032807">
    <property type="entry name" value="GNVR"/>
</dbReference>
<dbReference type="GO" id="GO:0004713">
    <property type="term" value="F:protein tyrosine kinase activity"/>
    <property type="evidence" value="ECO:0007669"/>
    <property type="project" value="TreeGrafter"/>
</dbReference>
<gene>
    <name evidence="9" type="ORF">ABS648_21400</name>
</gene>
<evidence type="ECO:0000256" key="6">
    <source>
        <dbReference type="SAM" id="Phobius"/>
    </source>
</evidence>
<reference evidence="9" key="1">
    <citation type="submission" date="2023-08" db="EMBL/GenBank/DDBJ databases">
        <title>Increased levels of nutrients transform a symbiont into a lethal pathobiont.</title>
        <authorList>
            <person name="Lachnit T."/>
            <person name="Ulrich L."/>
            <person name="Willmer F.M."/>
            <person name="Hasenbein T."/>
            <person name="Steiner L.X."/>
            <person name="Wolters M."/>
            <person name="Herbst E.M."/>
            <person name="Deines P."/>
        </authorList>
    </citation>
    <scope>NUCLEOTIDE SEQUENCE</scope>
    <source>
        <strain evidence="9">T3</strain>
    </source>
</reference>
<accession>A0AAU7Y0Q1</accession>
<evidence type="ECO:0000256" key="4">
    <source>
        <dbReference type="ARBA" id="ARBA00022989"/>
    </source>
</evidence>